<reference evidence="3" key="1">
    <citation type="submission" date="2022-11" db="UniProtKB">
        <authorList>
            <consortium name="WormBaseParasite"/>
        </authorList>
    </citation>
    <scope>IDENTIFICATION</scope>
</reference>
<dbReference type="WBParaSite" id="nRc.2.0.1.t45300-RA">
    <property type="protein sequence ID" value="nRc.2.0.1.t45300-RA"/>
    <property type="gene ID" value="nRc.2.0.1.g45300"/>
</dbReference>
<evidence type="ECO:0000313" key="3">
    <source>
        <dbReference type="WBParaSite" id="nRc.2.0.1.t45300-RA"/>
    </source>
</evidence>
<name>A0A915L691_ROMCU</name>
<evidence type="ECO:0000313" key="2">
    <source>
        <dbReference type="Proteomes" id="UP000887565"/>
    </source>
</evidence>
<dbReference type="AlphaFoldDB" id="A0A915L691"/>
<dbReference type="Proteomes" id="UP000887565">
    <property type="component" value="Unplaced"/>
</dbReference>
<protein>
    <submittedName>
        <fullName evidence="3">Uncharacterized protein</fullName>
    </submittedName>
</protein>
<sequence>MCTVDDVTAENESIGGLKASQTNIQTMYTYLKGPLSVYVLATFKTSVVGGSGGPGATKTTDDESLSLATTASEMGGSKELTL</sequence>
<accession>A0A915L691</accession>
<feature type="region of interest" description="Disordered" evidence="1">
    <location>
        <begin position="49"/>
        <end position="82"/>
    </location>
</feature>
<organism evidence="2 3">
    <name type="scientific">Romanomermis culicivorax</name>
    <name type="common">Nematode worm</name>
    <dbReference type="NCBI Taxonomy" id="13658"/>
    <lineage>
        <taxon>Eukaryota</taxon>
        <taxon>Metazoa</taxon>
        <taxon>Ecdysozoa</taxon>
        <taxon>Nematoda</taxon>
        <taxon>Enoplea</taxon>
        <taxon>Dorylaimia</taxon>
        <taxon>Mermithida</taxon>
        <taxon>Mermithoidea</taxon>
        <taxon>Mermithidae</taxon>
        <taxon>Romanomermis</taxon>
    </lineage>
</organism>
<keyword evidence="2" id="KW-1185">Reference proteome</keyword>
<evidence type="ECO:0000256" key="1">
    <source>
        <dbReference type="SAM" id="MobiDB-lite"/>
    </source>
</evidence>
<proteinExistence type="predicted"/>